<dbReference type="RefSeq" id="XP_001792540.1">
    <property type="nucleotide sequence ID" value="XM_001792488.1"/>
</dbReference>
<dbReference type="Proteomes" id="UP000001055">
    <property type="component" value="Unassembled WGS sequence"/>
</dbReference>
<protein>
    <submittedName>
        <fullName evidence="1">Uncharacterized protein</fullName>
    </submittedName>
</protein>
<dbReference type="KEGG" id="pno:SNOG_01916"/>
<accession>Q0V248</accession>
<proteinExistence type="predicted"/>
<gene>
    <name evidence="1" type="ORF">SNOG_01916</name>
</gene>
<reference evidence="2" key="1">
    <citation type="journal article" date="2007" name="Plant Cell">
        <title>Dothideomycete-plant interactions illuminated by genome sequencing and EST analysis of the wheat pathogen Stagonospora nodorum.</title>
        <authorList>
            <person name="Hane J.K."/>
            <person name="Lowe R.G."/>
            <person name="Solomon P.S."/>
            <person name="Tan K.C."/>
            <person name="Schoch C.L."/>
            <person name="Spatafora J.W."/>
            <person name="Crous P.W."/>
            <person name="Kodira C."/>
            <person name="Birren B.W."/>
            <person name="Galagan J.E."/>
            <person name="Torriani S.F."/>
            <person name="McDonald B.A."/>
            <person name="Oliver R.P."/>
        </authorList>
    </citation>
    <scope>NUCLEOTIDE SEQUENCE [LARGE SCALE GENOMIC DNA]</scope>
    <source>
        <strain evidence="2">SN15 / ATCC MYA-4574 / FGSC 10173</strain>
    </source>
</reference>
<dbReference type="VEuPathDB" id="FungiDB:JI435_019160"/>
<evidence type="ECO:0000313" key="1">
    <source>
        <dbReference type="EMBL" id="EAT90128.1"/>
    </source>
</evidence>
<organism evidence="1 2">
    <name type="scientific">Phaeosphaeria nodorum (strain SN15 / ATCC MYA-4574 / FGSC 10173)</name>
    <name type="common">Glume blotch fungus</name>
    <name type="synonym">Parastagonospora nodorum</name>
    <dbReference type="NCBI Taxonomy" id="321614"/>
    <lineage>
        <taxon>Eukaryota</taxon>
        <taxon>Fungi</taxon>
        <taxon>Dikarya</taxon>
        <taxon>Ascomycota</taxon>
        <taxon>Pezizomycotina</taxon>
        <taxon>Dothideomycetes</taxon>
        <taxon>Pleosporomycetidae</taxon>
        <taxon>Pleosporales</taxon>
        <taxon>Pleosporineae</taxon>
        <taxon>Phaeosphaeriaceae</taxon>
        <taxon>Parastagonospora</taxon>
    </lineage>
</organism>
<sequence>MRIYAVKLSGHENDNLMIVGFQPMYNSAIKNYALFRDPFDLSMGDAYSKIVARNHVFDLDIFMRRADERILRGDGESDDLNPMRRAAPRSSQKLVYRVTFDNEARYASPCSSARRPCKYTKEGAQSPLLNSLITAMPRSYSGDSAEPPLEACSRFQSWDIANTRLVAATCEKTFDLTPTYVMGVTQSKATEGTEKKSRRLARE</sequence>
<dbReference type="EMBL" id="CH445327">
    <property type="protein sequence ID" value="EAT90128.1"/>
    <property type="molecule type" value="Genomic_DNA"/>
</dbReference>
<dbReference type="GeneID" id="5969390"/>
<name>Q0V248_PHANO</name>
<dbReference type="InParanoid" id="Q0V248"/>
<dbReference type="AlphaFoldDB" id="Q0V248"/>
<evidence type="ECO:0000313" key="2">
    <source>
        <dbReference type="Proteomes" id="UP000001055"/>
    </source>
</evidence>